<protein>
    <submittedName>
        <fullName evidence="1">Uncharacterized protein</fullName>
    </submittedName>
</protein>
<evidence type="ECO:0000313" key="1">
    <source>
        <dbReference type="EMBL" id="KAJ5186834.1"/>
    </source>
</evidence>
<reference evidence="1" key="1">
    <citation type="submission" date="2022-11" db="EMBL/GenBank/DDBJ databases">
        <authorList>
            <person name="Petersen C."/>
        </authorList>
    </citation>
    <scope>NUCLEOTIDE SEQUENCE</scope>
    <source>
        <strain evidence="1">IBT 20477</strain>
    </source>
</reference>
<sequence>MCCNVERDTINENSLKCLTLRLYPGKSRVYKVPAPSLLSLLPPPPPPRLYNQHNFQKLHQFLPLQTYKMMKNRAFALGRFPKWRGHSGVVPRRISPFLLSMLTTVIGDHGCSCGSSCQCPAGSCNCPVRDIPSFDDVWLTRPLYVLRRNKSPIWAR</sequence>
<proteinExistence type="predicted"/>
<dbReference type="EMBL" id="JAPQKQ010000007">
    <property type="protein sequence ID" value="KAJ5186834.1"/>
    <property type="molecule type" value="Genomic_DNA"/>
</dbReference>
<organism evidence="1 2">
    <name type="scientific">Penicillium cf. viridicatum</name>
    <dbReference type="NCBI Taxonomy" id="2972119"/>
    <lineage>
        <taxon>Eukaryota</taxon>
        <taxon>Fungi</taxon>
        <taxon>Dikarya</taxon>
        <taxon>Ascomycota</taxon>
        <taxon>Pezizomycotina</taxon>
        <taxon>Eurotiomycetes</taxon>
        <taxon>Eurotiomycetidae</taxon>
        <taxon>Eurotiales</taxon>
        <taxon>Aspergillaceae</taxon>
        <taxon>Penicillium</taxon>
    </lineage>
</organism>
<gene>
    <name evidence="1" type="ORF">N7449_009828</name>
</gene>
<accession>A0A9W9M309</accession>
<name>A0A9W9M309_9EURO</name>
<keyword evidence="2" id="KW-1185">Reference proteome</keyword>
<reference evidence="1" key="2">
    <citation type="journal article" date="2023" name="IMA Fungus">
        <title>Comparative genomic study of the Penicillium genus elucidates a diverse pangenome and 15 lateral gene transfer events.</title>
        <authorList>
            <person name="Petersen C."/>
            <person name="Sorensen T."/>
            <person name="Nielsen M.R."/>
            <person name="Sondergaard T.E."/>
            <person name="Sorensen J.L."/>
            <person name="Fitzpatrick D.A."/>
            <person name="Frisvad J.C."/>
            <person name="Nielsen K.L."/>
        </authorList>
    </citation>
    <scope>NUCLEOTIDE SEQUENCE</scope>
    <source>
        <strain evidence="1">IBT 20477</strain>
    </source>
</reference>
<dbReference type="Proteomes" id="UP001150942">
    <property type="component" value="Unassembled WGS sequence"/>
</dbReference>
<comment type="caution">
    <text evidence="1">The sequence shown here is derived from an EMBL/GenBank/DDBJ whole genome shotgun (WGS) entry which is preliminary data.</text>
</comment>
<dbReference type="AlphaFoldDB" id="A0A9W9M309"/>
<dbReference type="OrthoDB" id="4526612at2759"/>
<evidence type="ECO:0000313" key="2">
    <source>
        <dbReference type="Proteomes" id="UP001150942"/>
    </source>
</evidence>